<evidence type="ECO:0000313" key="1">
    <source>
        <dbReference type="EMBL" id="WCL92418.1"/>
    </source>
</evidence>
<evidence type="ECO:0000313" key="2">
    <source>
        <dbReference type="Proteomes" id="UP000001426"/>
    </source>
</evidence>
<dbReference type="AlphaFoldDB" id="A0AAE9Y0G6"/>
<dbReference type="RefSeq" id="WP_147408400.1">
    <property type="nucleotide sequence ID" value="NZ_CP116810.1"/>
</dbReference>
<reference evidence="1 2" key="1">
    <citation type="journal article" date="2004" name="Nat. Biotechnol.">
        <title>Complete genome sequence of the metabolically versatile photosynthetic bacterium Rhodopseudomonas palustris.</title>
        <authorList>
            <person name="Larimer F.W."/>
            <person name="Chain P."/>
            <person name="Hauser L."/>
            <person name="Lamerdin J."/>
            <person name="Malfatti S."/>
            <person name="Do L."/>
            <person name="Land M.L."/>
            <person name="Pelletier D.A."/>
            <person name="Beatty J.T."/>
            <person name="Lang A.S."/>
            <person name="Tabita F.R."/>
            <person name="Gibson J.L."/>
            <person name="Hanson T.E."/>
            <person name="Bobst C."/>
            <person name="Torres J.L."/>
            <person name="Peres C."/>
            <person name="Harrison F.H."/>
            <person name="Gibson J."/>
            <person name="Harwood C.S."/>
        </authorList>
    </citation>
    <scope>NUCLEOTIDE SEQUENCE [LARGE SCALE GENOMIC DNA]</scope>
    <source>
        <strain evidence="2">ATCC BAA-98 / CGA009</strain>
    </source>
</reference>
<proteinExistence type="predicted"/>
<accession>A0AAE9Y0G6</accession>
<protein>
    <submittedName>
        <fullName evidence="1">Uncharacterized protein</fullName>
    </submittedName>
</protein>
<dbReference type="EMBL" id="CP116810">
    <property type="protein sequence ID" value="WCL92418.1"/>
    <property type="molecule type" value="Genomic_DNA"/>
</dbReference>
<dbReference type="Proteomes" id="UP000001426">
    <property type="component" value="Chromosome"/>
</dbReference>
<dbReference type="KEGG" id="rpa:TX73_011665"/>
<keyword evidence="2" id="KW-1185">Reference proteome</keyword>
<organism evidence="1 2">
    <name type="scientific">Rhodopseudomonas palustris (strain ATCC BAA-98 / CGA009)</name>
    <dbReference type="NCBI Taxonomy" id="258594"/>
    <lineage>
        <taxon>Bacteria</taxon>
        <taxon>Pseudomonadati</taxon>
        <taxon>Pseudomonadota</taxon>
        <taxon>Alphaproteobacteria</taxon>
        <taxon>Hyphomicrobiales</taxon>
        <taxon>Nitrobacteraceae</taxon>
        <taxon>Rhodopseudomonas</taxon>
    </lineage>
</organism>
<gene>
    <name evidence="1" type="ORF">TX73_011665</name>
</gene>
<dbReference type="GeneID" id="66893314"/>
<name>A0AAE9Y0G6_RHOPA</name>
<sequence length="100" mass="10896">MAEILLNEQAIAPGEPYFAVYVDRPTGAGQSIVAELETNLVGPVTAQMAKPRRLSGFELPALELMHKAKQRAAEQGVMKILLVDPQGLLSLARINRYDHG</sequence>